<feature type="compositionally biased region" description="Acidic residues" evidence="1">
    <location>
        <begin position="287"/>
        <end position="298"/>
    </location>
</feature>
<sequence>MEQYGPKKKRHRRRRRQRPYWDNDFDNQANQNYSPTATPIPRDPIVCYRCGGLDHIAIGCRIRLDHSRQAYTFQQINAEDRTYAYQQQQSTQDKQPVTKYIETVQKRLKEAYELATKHSRIGKDRQKYNYNKKARSAILQTGDRVLVKILAFDGKHKLADKWEEDPYQIVNQPNKEIPVYEVKKENGTGRKKTLHRNLLLPIGFLPKTVESEIAPAPRQRRKPLRSGRPPTKSVGNSIEKMSASESDEESEQGYWIIETGRSTPSNTDSEVDMVERPRVDDVTISDTGDDLDAVEDVEPAATGQNIEDDTLESDNGSALTEDPSLDEMADEPTHDETTRVQPVRERRRRYLPTPPRHIPEPTTLARPQRNRKPPKYLQDYVTTSKQATTKPDWLAKVHWLENQAETGRFRGLEMELSRAIIKIIENSS</sequence>
<dbReference type="EMBL" id="UYJE01007001">
    <property type="protein sequence ID" value="VDI50916.1"/>
    <property type="molecule type" value="Genomic_DNA"/>
</dbReference>
<feature type="region of interest" description="Disordered" evidence="1">
    <location>
        <begin position="282"/>
        <end position="371"/>
    </location>
</feature>
<gene>
    <name evidence="2" type="ORF">MGAL_10B068906</name>
</gene>
<evidence type="ECO:0008006" key="4">
    <source>
        <dbReference type="Google" id="ProtNLM"/>
    </source>
</evidence>
<accession>A0A8B6FK41</accession>
<dbReference type="OrthoDB" id="8948897at2759"/>
<feature type="region of interest" description="Disordered" evidence="1">
    <location>
        <begin position="211"/>
        <end position="251"/>
    </location>
</feature>
<evidence type="ECO:0000256" key="1">
    <source>
        <dbReference type="SAM" id="MobiDB-lite"/>
    </source>
</evidence>
<evidence type="ECO:0000313" key="2">
    <source>
        <dbReference type="EMBL" id="VDI50916.1"/>
    </source>
</evidence>
<protein>
    <recommendedName>
        <fullName evidence="4">CCHC-type domain-containing protein</fullName>
    </recommendedName>
</protein>
<proteinExistence type="predicted"/>
<reference evidence="2" key="1">
    <citation type="submission" date="2018-11" db="EMBL/GenBank/DDBJ databases">
        <authorList>
            <person name="Alioto T."/>
            <person name="Alioto T."/>
        </authorList>
    </citation>
    <scope>NUCLEOTIDE SEQUENCE</scope>
</reference>
<feature type="compositionally biased region" description="Basic residues" evidence="1">
    <location>
        <begin position="1"/>
        <end position="18"/>
    </location>
</feature>
<feature type="compositionally biased region" description="Basic and acidic residues" evidence="1">
    <location>
        <begin position="331"/>
        <end position="344"/>
    </location>
</feature>
<comment type="caution">
    <text evidence="2">The sequence shown here is derived from an EMBL/GenBank/DDBJ whole genome shotgun (WGS) entry which is preliminary data.</text>
</comment>
<dbReference type="Proteomes" id="UP000596742">
    <property type="component" value="Unassembled WGS sequence"/>
</dbReference>
<organism evidence="2 3">
    <name type="scientific">Mytilus galloprovincialis</name>
    <name type="common">Mediterranean mussel</name>
    <dbReference type="NCBI Taxonomy" id="29158"/>
    <lineage>
        <taxon>Eukaryota</taxon>
        <taxon>Metazoa</taxon>
        <taxon>Spiralia</taxon>
        <taxon>Lophotrochozoa</taxon>
        <taxon>Mollusca</taxon>
        <taxon>Bivalvia</taxon>
        <taxon>Autobranchia</taxon>
        <taxon>Pteriomorphia</taxon>
        <taxon>Mytilida</taxon>
        <taxon>Mytiloidea</taxon>
        <taxon>Mytilidae</taxon>
        <taxon>Mytilinae</taxon>
        <taxon>Mytilus</taxon>
    </lineage>
</organism>
<keyword evidence="3" id="KW-1185">Reference proteome</keyword>
<name>A0A8B6FK41_MYTGA</name>
<evidence type="ECO:0000313" key="3">
    <source>
        <dbReference type="Proteomes" id="UP000596742"/>
    </source>
</evidence>
<dbReference type="AlphaFoldDB" id="A0A8B6FK41"/>
<feature type="region of interest" description="Disordered" evidence="1">
    <location>
        <begin position="1"/>
        <end position="37"/>
    </location>
</feature>
<feature type="compositionally biased region" description="Polar residues" evidence="1">
    <location>
        <begin position="26"/>
        <end position="37"/>
    </location>
</feature>